<keyword evidence="6" id="KW-1185">Reference proteome</keyword>
<feature type="compositionally biased region" description="Polar residues" evidence="4">
    <location>
        <begin position="86"/>
        <end position="100"/>
    </location>
</feature>
<evidence type="ECO:0008006" key="7">
    <source>
        <dbReference type="Google" id="ProtNLM"/>
    </source>
</evidence>
<feature type="region of interest" description="Disordered" evidence="4">
    <location>
        <begin position="126"/>
        <end position="207"/>
    </location>
</feature>
<keyword evidence="3" id="KW-0687">Ribonucleoprotein</keyword>
<evidence type="ECO:0000256" key="2">
    <source>
        <dbReference type="ARBA" id="ARBA00022980"/>
    </source>
</evidence>
<organism evidence="5 6">
    <name type="scientific">Talaromyces atroroseus</name>
    <dbReference type="NCBI Taxonomy" id="1441469"/>
    <lineage>
        <taxon>Eukaryota</taxon>
        <taxon>Fungi</taxon>
        <taxon>Dikarya</taxon>
        <taxon>Ascomycota</taxon>
        <taxon>Pezizomycotina</taxon>
        <taxon>Eurotiomycetes</taxon>
        <taxon>Eurotiomycetidae</taxon>
        <taxon>Eurotiales</taxon>
        <taxon>Trichocomaceae</taxon>
        <taxon>Talaromyces</taxon>
        <taxon>Talaromyces sect. Trachyspermi</taxon>
    </lineage>
</organism>
<protein>
    <recommendedName>
        <fullName evidence="7">Ribosomal protein S21</fullName>
    </recommendedName>
</protein>
<feature type="compositionally biased region" description="Low complexity" evidence="4">
    <location>
        <begin position="169"/>
        <end position="178"/>
    </location>
</feature>
<gene>
    <name evidence="5" type="ORF">UA08_02584</name>
</gene>
<dbReference type="GO" id="GO:0005763">
    <property type="term" value="C:mitochondrial small ribosomal subunit"/>
    <property type="evidence" value="ECO:0007669"/>
    <property type="project" value="TreeGrafter"/>
</dbReference>
<dbReference type="OrthoDB" id="2501249at2759"/>
<name>A0A225B3T3_TALAT</name>
<dbReference type="GO" id="GO:0003735">
    <property type="term" value="F:structural constituent of ribosome"/>
    <property type="evidence" value="ECO:0007669"/>
    <property type="project" value="InterPro"/>
</dbReference>
<accession>A0A225B3T3</accession>
<evidence type="ECO:0000256" key="3">
    <source>
        <dbReference type="ARBA" id="ARBA00023274"/>
    </source>
</evidence>
<dbReference type="AlphaFoldDB" id="A0A225B3T3"/>
<evidence type="ECO:0000256" key="1">
    <source>
        <dbReference type="ARBA" id="ARBA00006640"/>
    </source>
</evidence>
<feature type="region of interest" description="Disordered" evidence="4">
    <location>
        <begin position="53"/>
        <end position="113"/>
    </location>
</feature>
<dbReference type="Proteomes" id="UP000214365">
    <property type="component" value="Unassembled WGS sequence"/>
</dbReference>
<proteinExistence type="inferred from homology"/>
<dbReference type="InterPro" id="IPR001911">
    <property type="entry name" value="Ribosomal_bS21"/>
</dbReference>
<dbReference type="GO" id="GO:0070124">
    <property type="term" value="P:mitochondrial translational initiation"/>
    <property type="evidence" value="ECO:0007669"/>
    <property type="project" value="TreeGrafter"/>
</dbReference>
<feature type="compositionally biased region" description="Polar residues" evidence="4">
    <location>
        <begin position="186"/>
        <end position="195"/>
    </location>
</feature>
<feature type="compositionally biased region" description="Low complexity" evidence="4">
    <location>
        <begin position="70"/>
        <end position="79"/>
    </location>
</feature>
<evidence type="ECO:0000313" key="5">
    <source>
        <dbReference type="EMBL" id="OKL61946.1"/>
    </source>
</evidence>
<dbReference type="Pfam" id="PF01165">
    <property type="entry name" value="Ribosomal_S21"/>
    <property type="match status" value="1"/>
</dbReference>
<feature type="compositionally biased region" description="Basic and acidic residues" evidence="4">
    <location>
        <begin position="156"/>
        <end position="165"/>
    </location>
</feature>
<dbReference type="EMBL" id="LFMY01000003">
    <property type="protein sequence ID" value="OKL61946.1"/>
    <property type="molecule type" value="Genomic_DNA"/>
</dbReference>
<comment type="similarity">
    <text evidence="1">Belongs to the bacterial ribosomal protein bS21 family.</text>
</comment>
<reference evidence="5 6" key="1">
    <citation type="submission" date="2015-06" db="EMBL/GenBank/DDBJ databases">
        <title>Talaromyces atroroseus IBT 11181 draft genome.</title>
        <authorList>
            <person name="Rasmussen K.B."/>
            <person name="Rasmussen S."/>
            <person name="Petersen B."/>
            <person name="Sicheritz-Ponten T."/>
            <person name="Mortensen U.H."/>
            <person name="Thrane U."/>
        </authorList>
    </citation>
    <scope>NUCLEOTIDE SEQUENCE [LARGE SCALE GENOMIC DNA]</scope>
    <source>
        <strain evidence="5 6">IBT 11181</strain>
    </source>
</reference>
<dbReference type="STRING" id="1441469.A0A225B3T3"/>
<dbReference type="PANTHER" id="PTHR41237">
    <property type="entry name" value="37S RIBOSOMAL PROTEIN MRP21, MITOCHONDRIAL"/>
    <property type="match status" value="1"/>
</dbReference>
<dbReference type="GeneID" id="31002339"/>
<evidence type="ECO:0000256" key="4">
    <source>
        <dbReference type="SAM" id="MobiDB-lite"/>
    </source>
</evidence>
<dbReference type="RefSeq" id="XP_020122067.1">
    <property type="nucleotide sequence ID" value="XM_020264642.1"/>
</dbReference>
<keyword evidence="2" id="KW-0689">Ribosomal protein</keyword>
<comment type="caution">
    <text evidence="5">The sequence shown here is derived from an EMBL/GenBank/DDBJ whole genome shotgun (WGS) entry which is preliminary data.</text>
</comment>
<sequence>MAVQTSLARCFRATPSSTLLRPMSMSMSMSQSSTSSSHLAVCGQLYQMCQRSGFASDDSPNSTKAKESTTPDSSSTSHSILEKLNLGSSTTIPTQPTTGDSGSGAADSTADQAAKLEERMQDIRSKMQELTTPNKVSLPGRSFFGLRGSKPSAEAEAERTLEGLAKRGSQSQEQQQQQRPELLKRAQSSFSSSPSIRDVDEISPPPRLKPIAMKLGTKLGRQVLVQNEKGVDCASALRTLQLSCNSNGIRRQANLQKFHVRRGQRRKDLRSQRWRKLFKFSFEETVKKIQRMRDQGW</sequence>
<dbReference type="InterPro" id="IPR052837">
    <property type="entry name" value="Mitoribosomal_bS21"/>
</dbReference>
<evidence type="ECO:0000313" key="6">
    <source>
        <dbReference type="Proteomes" id="UP000214365"/>
    </source>
</evidence>
<dbReference type="PANTHER" id="PTHR41237:SF1">
    <property type="entry name" value="SMALL RIBOSOMAL SUBUNIT PROTEIN BS21M"/>
    <property type="match status" value="1"/>
</dbReference>